<keyword evidence="1" id="KW-1133">Transmembrane helix</keyword>
<gene>
    <name evidence="2" type="ORF">H1P_110018</name>
</gene>
<keyword evidence="1" id="KW-0472">Membrane</keyword>
<dbReference type="EMBL" id="CAACVJ010000013">
    <property type="protein sequence ID" value="VEP11568.1"/>
    <property type="molecule type" value="Genomic_DNA"/>
</dbReference>
<name>A0A563VJF7_9CYAN</name>
<keyword evidence="1" id="KW-0812">Transmembrane</keyword>
<dbReference type="RefSeq" id="WP_144863806.1">
    <property type="nucleotide sequence ID" value="NZ_LR213774.1"/>
</dbReference>
<keyword evidence="3" id="KW-1185">Reference proteome</keyword>
<evidence type="ECO:0000313" key="2">
    <source>
        <dbReference type="EMBL" id="VEP11568.1"/>
    </source>
</evidence>
<protein>
    <submittedName>
        <fullName evidence="2">Uncharacterized protein</fullName>
    </submittedName>
</protein>
<sequence>MKKNSNKNLKQGLGFFTAAIDATLIYNFSQDISDIKLFILRILLTIFISAGIWLIICYVIDRLDSTT</sequence>
<organism evidence="2 3">
    <name type="scientific">Hyella patelloides LEGE 07179</name>
    <dbReference type="NCBI Taxonomy" id="945734"/>
    <lineage>
        <taxon>Bacteria</taxon>
        <taxon>Bacillati</taxon>
        <taxon>Cyanobacteriota</taxon>
        <taxon>Cyanophyceae</taxon>
        <taxon>Pleurocapsales</taxon>
        <taxon>Hyellaceae</taxon>
        <taxon>Hyella</taxon>
    </lineage>
</organism>
<proteinExistence type="predicted"/>
<feature type="transmembrane region" description="Helical" evidence="1">
    <location>
        <begin position="12"/>
        <end position="29"/>
    </location>
</feature>
<feature type="transmembrane region" description="Helical" evidence="1">
    <location>
        <begin position="35"/>
        <end position="60"/>
    </location>
</feature>
<evidence type="ECO:0000256" key="1">
    <source>
        <dbReference type="SAM" id="Phobius"/>
    </source>
</evidence>
<dbReference type="Proteomes" id="UP000320055">
    <property type="component" value="Unassembled WGS sequence"/>
</dbReference>
<accession>A0A563VJF7</accession>
<dbReference type="AlphaFoldDB" id="A0A563VJF7"/>
<reference evidence="2 3" key="1">
    <citation type="submission" date="2019-01" db="EMBL/GenBank/DDBJ databases">
        <authorList>
            <person name="Brito A."/>
        </authorList>
    </citation>
    <scope>NUCLEOTIDE SEQUENCE [LARGE SCALE GENOMIC DNA]</scope>
    <source>
        <strain evidence="2">1</strain>
    </source>
</reference>
<dbReference type="OrthoDB" id="583520at2"/>
<evidence type="ECO:0000313" key="3">
    <source>
        <dbReference type="Proteomes" id="UP000320055"/>
    </source>
</evidence>